<dbReference type="AlphaFoldDB" id="A0A1Q8QZR5"/>
<name>A0A1Q8QZR5_9FIRM</name>
<keyword evidence="2" id="KW-1185">Reference proteome</keyword>
<evidence type="ECO:0000313" key="2">
    <source>
        <dbReference type="Proteomes" id="UP000186102"/>
    </source>
</evidence>
<sequence length="50" mass="6024">MLDKNETFDYELYKINSKPKQTYVSQITEEMAIRYLQTLGYQIPDMRNTT</sequence>
<reference evidence="1 2" key="1">
    <citation type="submission" date="2016-09" db="EMBL/GenBank/DDBJ databases">
        <title>Complete genome of Desulfosporosinus sp. OL.</title>
        <authorList>
            <person name="Mardanov A."/>
            <person name="Beletsky A."/>
            <person name="Panova A."/>
            <person name="Karnachuk O."/>
            <person name="Ravin N."/>
        </authorList>
    </citation>
    <scope>NUCLEOTIDE SEQUENCE [LARGE SCALE GENOMIC DNA]</scope>
    <source>
        <strain evidence="1 2">OL</strain>
    </source>
</reference>
<dbReference type="Proteomes" id="UP000186102">
    <property type="component" value="Unassembled WGS sequence"/>
</dbReference>
<organism evidence="1 2">
    <name type="scientific">Desulfosporosinus metallidurans</name>
    <dbReference type="NCBI Taxonomy" id="1888891"/>
    <lineage>
        <taxon>Bacteria</taxon>
        <taxon>Bacillati</taxon>
        <taxon>Bacillota</taxon>
        <taxon>Clostridia</taxon>
        <taxon>Eubacteriales</taxon>
        <taxon>Desulfitobacteriaceae</taxon>
        <taxon>Desulfosporosinus</taxon>
    </lineage>
</organism>
<gene>
    <name evidence="1" type="ORF">DSOL_1299</name>
</gene>
<dbReference type="EMBL" id="MLBF01000006">
    <property type="protein sequence ID" value="OLN32853.1"/>
    <property type="molecule type" value="Genomic_DNA"/>
</dbReference>
<proteinExistence type="predicted"/>
<comment type="caution">
    <text evidence="1">The sequence shown here is derived from an EMBL/GenBank/DDBJ whole genome shotgun (WGS) entry which is preliminary data.</text>
</comment>
<protein>
    <submittedName>
        <fullName evidence="1">Uncharacterized protein</fullName>
    </submittedName>
</protein>
<accession>A0A1Q8QZR5</accession>
<evidence type="ECO:0000313" key="1">
    <source>
        <dbReference type="EMBL" id="OLN32853.1"/>
    </source>
</evidence>